<evidence type="ECO:0000313" key="3">
    <source>
        <dbReference type="EMBL" id="RKQ63774.1"/>
    </source>
</evidence>
<comment type="caution">
    <text evidence="3">The sequence shown here is derived from an EMBL/GenBank/DDBJ whole genome shotgun (WGS) entry which is preliminary data.</text>
</comment>
<accession>A0A420W907</accession>
<dbReference type="EMBL" id="RBIE01000001">
    <property type="protein sequence ID" value="RKQ63774.1"/>
    <property type="molecule type" value="Genomic_DNA"/>
</dbReference>
<dbReference type="AlphaFoldDB" id="A0A420W907"/>
<evidence type="ECO:0000256" key="2">
    <source>
        <dbReference type="SAM" id="Phobius"/>
    </source>
</evidence>
<name>A0A420W907_9BACT</name>
<keyword evidence="2" id="KW-1133">Transmembrane helix</keyword>
<feature type="coiled-coil region" evidence="1">
    <location>
        <begin position="40"/>
        <end position="91"/>
    </location>
</feature>
<feature type="transmembrane region" description="Helical" evidence="2">
    <location>
        <begin position="22"/>
        <end position="39"/>
    </location>
</feature>
<keyword evidence="1" id="KW-0175">Coiled coil</keyword>
<dbReference type="OrthoDB" id="13865at2"/>
<protein>
    <submittedName>
        <fullName evidence="3">Type IV pilus assembly protein PilN</fullName>
    </submittedName>
</protein>
<evidence type="ECO:0000313" key="4">
    <source>
        <dbReference type="Proteomes" id="UP000280881"/>
    </source>
</evidence>
<keyword evidence="2" id="KW-0472">Membrane</keyword>
<sequence length="182" mass="21908">MLRFNFAEVKESTFEKYLKPDVFFLVLVILGAFSVEIFLENSIKSQIEATRQKIREFQAEKRRLRKIQSIEKNLTAKKRELEEKLKVVTKLDRRRLVPKPLYFFSSKENMKGVWLNELKLSSKRVYVNGNIWNIKEFPTFLKKVENSIGNVKFKQTKRVDYENREVNLKVHFYNFEFEAEQK</sequence>
<reference evidence="3 4" key="1">
    <citation type="submission" date="2018-10" db="EMBL/GenBank/DDBJ databases">
        <title>Genomic Encyclopedia of Type Strains, Phase IV (KMG-IV): sequencing the most valuable type-strain genomes for metagenomic binning, comparative biology and taxonomic classification.</title>
        <authorList>
            <person name="Goeker M."/>
        </authorList>
    </citation>
    <scope>NUCLEOTIDE SEQUENCE [LARGE SCALE GENOMIC DNA]</scope>
    <source>
        <strain evidence="3 4">DSM 15521</strain>
    </source>
</reference>
<gene>
    <name evidence="3" type="ORF">C7457_0655</name>
</gene>
<dbReference type="Proteomes" id="UP000280881">
    <property type="component" value="Unassembled WGS sequence"/>
</dbReference>
<keyword evidence="4" id="KW-1185">Reference proteome</keyword>
<organism evidence="3 4">
    <name type="scientific">Thermovibrio guaymasensis</name>
    <dbReference type="NCBI Taxonomy" id="240167"/>
    <lineage>
        <taxon>Bacteria</taxon>
        <taxon>Pseudomonadati</taxon>
        <taxon>Aquificota</taxon>
        <taxon>Aquificia</taxon>
        <taxon>Desulfurobacteriales</taxon>
        <taxon>Desulfurobacteriaceae</taxon>
        <taxon>Thermovibrio</taxon>
    </lineage>
</organism>
<keyword evidence="2" id="KW-0812">Transmembrane</keyword>
<evidence type="ECO:0000256" key="1">
    <source>
        <dbReference type="SAM" id="Coils"/>
    </source>
</evidence>
<proteinExistence type="predicted"/>